<proteinExistence type="predicted"/>
<reference evidence="1 2" key="1">
    <citation type="submission" date="2020-08" db="EMBL/GenBank/DDBJ databases">
        <title>Genomic Encyclopedia of Type Strains, Phase IV (KMG-IV): sequencing the most valuable type-strain genomes for metagenomic binning, comparative biology and taxonomic classification.</title>
        <authorList>
            <person name="Goeker M."/>
        </authorList>
    </citation>
    <scope>NUCLEOTIDE SEQUENCE [LARGE SCALE GENOMIC DNA]</scope>
    <source>
        <strain evidence="1 2">DSM 102134</strain>
    </source>
</reference>
<dbReference type="EMBL" id="JACHEJ010000001">
    <property type="protein sequence ID" value="MBB6178576.1"/>
    <property type="molecule type" value="Genomic_DNA"/>
</dbReference>
<keyword evidence="2" id="KW-1185">Reference proteome</keyword>
<evidence type="ECO:0000313" key="1">
    <source>
        <dbReference type="EMBL" id="MBB6178576.1"/>
    </source>
</evidence>
<dbReference type="Proteomes" id="UP000535501">
    <property type="component" value="Unassembled WGS sequence"/>
</dbReference>
<protein>
    <submittedName>
        <fullName evidence="1">Uncharacterized protein</fullName>
    </submittedName>
</protein>
<gene>
    <name evidence="1" type="ORF">HNQ75_000519</name>
</gene>
<evidence type="ECO:0000313" key="2">
    <source>
        <dbReference type="Proteomes" id="UP000535501"/>
    </source>
</evidence>
<accession>A0A7W9YVU5</accession>
<organism evidence="1 2">
    <name type="scientific">Pseudorhizobium flavum</name>
    <dbReference type="NCBI Taxonomy" id="1335061"/>
    <lineage>
        <taxon>Bacteria</taxon>
        <taxon>Pseudomonadati</taxon>
        <taxon>Pseudomonadota</taxon>
        <taxon>Alphaproteobacteria</taxon>
        <taxon>Hyphomicrobiales</taxon>
        <taxon>Rhizobiaceae</taxon>
        <taxon>Rhizobium/Agrobacterium group</taxon>
        <taxon>Pseudorhizobium</taxon>
    </lineage>
</organism>
<comment type="caution">
    <text evidence="1">The sequence shown here is derived from an EMBL/GenBank/DDBJ whole genome shotgun (WGS) entry which is preliminary data.</text>
</comment>
<dbReference type="RefSeq" id="WP_172977789.1">
    <property type="nucleotide sequence ID" value="NZ_JACHEJ010000001.1"/>
</dbReference>
<sequence length="51" mass="5489">MMINFPLPDRMTNPDKCRSSAVAIGGNRFGWAFLSIQEASIKKSALGNSGC</sequence>
<name>A0A7W9YVU5_9HYPH</name>
<dbReference type="AlphaFoldDB" id="A0A7W9YVU5"/>